<dbReference type="EMBL" id="JAPIUZ010000003">
    <property type="protein sequence ID" value="MCX2563852.1"/>
    <property type="molecule type" value="Genomic_DNA"/>
</dbReference>
<organism evidence="1 2">
    <name type="scientific">Acetobacter thailandicus</name>
    <dbReference type="NCBI Taxonomy" id="1502842"/>
    <lineage>
        <taxon>Bacteria</taxon>
        <taxon>Pseudomonadati</taxon>
        <taxon>Pseudomonadota</taxon>
        <taxon>Alphaproteobacteria</taxon>
        <taxon>Acetobacterales</taxon>
        <taxon>Acetobacteraceae</taxon>
        <taxon>Acetobacter</taxon>
    </lineage>
</organism>
<gene>
    <name evidence="1" type="ORF">OQ497_07775</name>
</gene>
<keyword evidence="2" id="KW-1185">Reference proteome</keyword>
<sequence length="43" mass="4552">MKKSTIAKLAVALFAYPHLTTCSVPAVKAAPVQHVVAHSTHVK</sequence>
<name>A0ABT3QEY7_9PROT</name>
<accession>A0ABT3QEY7</accession>
<proteinExistence type="predicted"/>
<evidence type="ECO:0008006" key="3">
    <source>
        <dbReference type="Google" id="ProtNLM"/>
    </source>
</evidence>
<dbReference type="RefSeq" id="WP_265792948.1">
    <property type="nucleotide sequence ID" value="NZ_JAPIUZ010000003.1"/>
</dbReference>
<protein>
    <recommendedName>
        <fullName evidence="3">Acid phosphatase</fullName>
    </recommendedName>
</protein>
<reference evidence="1 2" key="1">
    <citation type="submission" date="2022-11" db="EMBL/GenBank/DDBJ databases">
        <title>Genome sequencing of Acetobacter type strain.</title>
        <authorList>
            <person name="Heo J."/>
            <person name="Lee D."/>
            <person name="Han B.-H."/>
            <person name="Hong S.-B."/>
            <person name="Kwon S.-W."/>
        </authorList>
    </citation>
    <scope>NUCLEOTIDE SEQUENCE [LARGE SCALE GENOMIC DNA]</scope>
    <source>
        <strain evidence="1 2">KACC 21253</strain>
    </source>
</reference>
<evidence type="ECO:0000313" key="2">
    <source>
        <dbReference type="Proteomes" id="UP001301152"/>
    </source>
</evidence>
<dbReference type="Proteomes" id="UP001301152">
    <property type="component" value="Unassembled WGS sequence"/>
</dbReference>
<comment type="caution">
    <text evidence="1">The sequence shown here is derived from an EMBL/GenBank/DDBJ whole genome shotgun (WGS) entry which is preliminary data.</text>
</comment>
<evidence type="ECO:0000313" key="1">
    <source>
        <dbReference type="EMBL" id="MCX2563852.1"/>
    </source>
</evidence>